<feature type="region of interest" description="Disordered" evidence="1">
    <location>
        <begin position="89"/>
        <end position="126"/>
    </location>
</feature>
<name>A0ABQ7YS84_BRANA</name>
<sequence length="662" mass="75897">YNEDRLISTPPAVKSKGNPPHTTGSDDLISSEKDFLRTVDPVMAVTPLCPVPSGIPSFSPRAGLSIRLRIVKLLVHHLKTSRYFVKLTPGTSSPSSEESMAHRYTRSEKGKWTAESDRADRRRPVRIPPRDNTALIEENKLTLIGRVTNPAVQKTQWLEMRLPIELPSGEIISVDLEYEKLEKHCFICYSLCHEKDTCPLNRDKSANLEIKQGISQQNTLRKLEEHRYKHDTRQSVSVYSRERAMASKEHQEYNHRSVHSRLQDPAQECRPYNDRTRSFTPRKEDRRAYEERWRVRDRSQERDLSSHHSFPSQRSQEALRKNYRDVSPAVRRKEDRCPLPTGHKSQSSRTPPPRPAREAMVLPADPALMEVNSQPRERVSALERIDDREIRSNERVPALERLEERDNHSTERVSALERIEPPSAELQRATGLSSFLLARLQDVEIHYDQEEQQLPINQNPTTQQETQRTPASLRLGPSTSTRKKNPPRAATKKVLQVQQPAKKKTTRRVVGIVKTRGRSSPLQGVRMVKQRATKGRPPARKKLDVTKTRLALVWKNDVNLTVLSSSPNFIDTRIWLSPLCPITPIGPPTYENKNLMVADLLDQQTNEWDLHKLQLHLPHYEEINRLIIPSVQKPNDKQVWLPNPSGADALANSGLDRLLVVT</sequence>
<feature type="region of interest" description="Disordered" evidence="1">
    <location>
        <begin position="228"/>
        <end position="358"/>
    </location>
</feature>
<feature type="compositionally biased region" description="Basic and acidic residues" evidence="1">
    <location>
        <begin position="99"/>
        <end position="122"/>
    </location>
</feature>
<keyword evidence="4" id="KW-1185">Reference proteome</keyword>
<feature type="region of interest" description="Disordered" evidence="1">
    <location>
        <begin position="451"/>
        <end position="491"/>
    </location>
</feature>
<dbReference type="InterPro" id="IPR025836">
    <property type="entry name" value="Zn_knuckle_CX2CX4HX4C"/>
</dbReference>
<feature type="compositionally biased region" description="Low complexity" evidence="1">
    <location>
        <begin position="89"/>
        <end position="98"/>
    </location>
</feature>
<feature type="non-terminal residue" evidence="3">
    <location>
        <position position="1"/>
    </location>
</feature>
<evidence type="ECO:0000313" key="4">
    <source>
        <dbReference type="Proteomes" id="UP000824890"/>
    </source>
</evidence>
<organism evidence="3 4">
    <name type="scientific">Brassica napus</name>
    <name type="common">Rape</name>
    <dbReference type="NCBI Taxonomy" id="3708"/>
    <lineage>
        <taxon>Eukaryota</taxon>
        <taxon>Viridiplantae</taxon>
        <taxon>Streptophyta</taxon>
        <taxon>Embryophyta</taxon>
        <taxon>Tracheophyta</taxon>
        <taxon>Spermatophyta</taxon>
        <taxon>Magnoliopsida</taxon>
        <taxon>eudicotyledons</taxon>
        <taxon>Gunneridae</taxon>
        <taxon>Pentapetalae</taxon>
        <taxon>rosids</taxon>
        <taxon>malvids</taxon>
        <taxon>Brassicales</taxon>
        <taxon>Brassicaceae</taxon>
        <taxon>Brassiceae</taxon>
        <taxon>Brassica</taxon>
    </lineage>
</organism>
<evidence type="ECO:0000259" key="2">
    <source>
        <dbReference type="Pfam" id="PF14392"/>
    </source>
</evidence>
<feature type="compositionally biased region" description="Basic and acidic residues" evidence="1">
    <location>
        <begin position="240"/>
        <end position="255"/>
    </location>
</feature>
<accession>A0ABQ7YS84</accession>
<evidence type="ECO:0000256" key="1">
    <source>
        <dbReference type="SAM" id="MobiDB-lite"/>
    </source>
</evidence>
<comment type="caution">
    <text evidence="3">The sequence shown here is derived from an EMBL/GenBank/DDBJ whole genome shotgun (WGS) entry which is preliminary data.</text>
</comment>
<feature type="domain" description="Zinc knuckle CX2CX4HX4C" evidence="2">
    <location>
        <begin position="155"/>
        <end position="199"/>
    </location>
</feature>
<evidence type="ECO:0000313" key="3">
    <source>
        <dbReference type="EMBL" id="KAH0871056.1"/>
    </source>
</evidence>
<feature type="compositionally biased region" description="Polar residues" evidence="1">
    <location>
        <begin position="452"/>
        <end position="470"/>
    </location>
</feature>
<reference evidence="3 4" key="1">
    <citation type="submission" date="2021-05" db="EMBL/GenBank/DDBJ databases">
        <title>Genome Assembly of Synthetic Allotetraploid Brassica napus Reveals Homoeologous Exchanges between Subgenomes.</title>
        <authorList>
            <person name="Davis J.T."/>
        </authorList>
    </citation>
    <scope>NUCLEOTIDE SEQUENCE [LARGE SCALE GENOMIC DNA]</scope>
    <source>
        <strain evidence="4">cv. Da-Ae</strain>
        <tissue evidence="3">Seedling</tissue>
    </source>
</reference>
<dbReference type="Proteomes" id="UP000824890">
    <property type="component" value="Unassembled WGS sequence"/>
</dbReference>
<dbReference type="EMBL" id="JAGKQM010000017">
    <property type="protein sequence ID" value="KAH0871056.1"/>
    <property type="molecule type" value="Genomic_DNA"/>
</dbReference>
<feature type="compositionally biased region" description="Polar residues" evidence="1">
    <location>
        <begin position="307"/>
        <end position="316"/>
    </location>
</feature>
<feature type="compositionally biased region" description="Basic and acidic residues" evidence="1">
    <location>
        <begin position="271"/>
        <end position="306"/>
    </location>
</feature>
<feature type="region of interest" description="Disordered" evidence="1">
    <location>
        <begin position="1"/>
        <end position="28"/>
    </location>
</feature>
<protein>
    <recommendedName>
        <fullName evidence="2">Zinc knuckle CX2CX4HX4C domain-containing protein</fullName>
    </recommendedName>
</protein>
<gene>
    <name evidence="3" type="ORF">HID58_078078</name>
</gene>
<dbReference type="Pfam" id="PF14392">
    <property type="entry name" value="zf-CCHC_4"/>
    <property type="match status" value="1"/>
</dbReference>
<proteinExistence type="predicted"/>